<evidence type="ECO:0000256" key="4">
    <source>
        <dbReference type="SAM" id="MobiDB-lite"/>
    </source>
</evidence>
<dbReference type="Gene3D" id="1.10.10.60">
    <property type="entry name" value="Homeodomain-like"/>
    <property type="match status" value="1"/>
</dbReference>
<name>A0A0X3VC49_9ACTN</name>
<feature type="compositionally biased region" description="Basic residues" evidence="4">
    <location>
        <begin position="404"/>
        <end position="421"/>
    </location>
</feature>
<dbReference type="Proteomes" id="UP000053244">
    <property type="component" value="Unassembled WGS sequence"/>
</dbReference>
<dbReference type="GO" id="GO:0043565">
    <property type="term" value="F:sequence-specific DNA binding"/>
    <property type="evidence" value="ECO:0007669"/>
    <property type="project" value="InterPro"/>
</dbReference>
<dbReference type="Pfam" id="PF12833">
    <property type="entry name" value="HTH_18"/>
    <property type="match status" value="1"/>
</dbReference>
<evidence type="ECO:0000256" key="2">
    <source>
        <dbReference type="ARBA" id="ARBA00023125"/>
    </source>
</evidence>
<dbReference type="Pfam" id="PF14525">
    <property type="entry name" value="AraC_binding_2"/>
    <property type="match status" value="1"/>
</dbReference>
<dbReference type="InterPro" id="IPR018060">
    <property type="entry name" value="HTH_AraC"/>
</dbReference>
<dbReference type="PANTHER" id="PTHR46796">
    <property type="entry name" value="HTH-TYPE TRANSCRIPTIONAL ACTIVATOR RHAS-RELATED"/>
    <property type="match status" value="1"/>
</dbReference>
<dbReference type="InterPro" id="IPR050204">
    <property type="entry name" value="AraC_XylS_family_regulators"/>
</dbReference>
<keyword evidence="7" id="KW-1185">Reference proteome</keyword>
<feature type="region of interest" description="Disordered" evidence="4">
    <location>
        <begin position="320"/>
        <end position="339"/>
    </location>
</feature>
<sequence>MSRNEGDGGAPAVTLHSSDLDETRFVLAQHFYSNFIDMLEPSRSLDTQLRVTQLGPVTIGDLCFGTDLKLRLHELGAYHVDVLLPGQLEWQQGRDETRVATDTSAAVFQPVGDTVLHRWTGDCRLLATKIDSESLELQLARMLDTPVASPILLSHRLDHAQGPGRTWTNMVRVLAADTLGENRGLTHNPLLAEPLQEMLLRGLLLATDHPYRDRLATTGGPYPAPRAIRQAIGILHGRPEQPITIAQLADSAGVSERSLQAGFRRYVGISPASYLRQVRLDRAHEELRQADPRQTTVAEIAHRWGFVHSGVSRVPIVRGSVCHRPKPSTPPRAPEPYRTGRADKRELNFARTSPPAGEGADDFLGASALALAVTVVVIDRVTAAPIAHRGTPPAPQTSRDVKTHTTRMHRKLRAGARRRATRRPAGWSECACWGRADMAATLPPSGRTT</sequence>
<accession>A0A0X3VC49</accession>
<dbReference type="AlphaFoldDB" id="A0A0X3VC49"/>
<keyword evidence="1" id="KW-0805">Transcription regulation</keyword>
<comment type="caution">
    <text evidence="6">The sequence shown here is derived from an EMBL/GenBank/DDBJ whole genome shotgun (WGS) entry which is preliminary data.</text>
</comment>
<dbReference type="PANTHER" id="PTHR46796:SF12">
    <property type="entry name" value="HTH-TYPE DNA-BINDING TRANSCRIPTIONAL ACTIVATOR EUTR"/>
    <property type="match status" value="1"/>
</dbReference>
<reference evidence="6 7" key="1">
    <citation type="submission" date="2015-10" db="EMBL/GenBank/DDBJ databases">
        <authorList>
            <person name="Gilbert D.G."/>
        </authorList>
    </citation>
    <scope>NUCLEOTIDE SEQUENCE [LARGE SCALE GENOMIC DNA]</scope>
    <source>
        <strain evidence="6 7">NRRL B-16712</strain>
    </source>
</reference>
<dbReference type="InterPro" id="IPR035418">
    <property type="entry name" value="AraC-bd_2"/>
</dbReference>
<evidence type="ECO:0000256" key="3">
    <source>
        <dbReference type="ARBA" id="ARBA00023163"/>
    </source>
</evidence>
<keyword evidence="3" id="KW-0804">Transcription</keyword>
<gene>
    <name evidence="6" type="ORF">ADL15_02670</name>
</gene>
<dbReference type="EMBL" id="LLZH01000007">
    <property type="protein sequence ID" value="KUL41997.1"/>
    <property type="molecule type" value="Genomic_DNA"/>
</dbReference>
<dbReference type="RefSeq" id="WP_083970839.1">
    <property type="nucleotide sequence ID" value="NZ_LLZH01000007.1"/>
</dbReference>
<proteinExistence type="predicted"/>
<dbReference type="InterPro" id="IPR009057">
    <property type="entry name" value="Homeodomain-like_sf"/>
</dbReference>
<evidence type="ECO:0000313" key="7">
    <source>
        <dbReference type="Proteomes" id="UP000053244"/>
    </source>
</evidence>
<dbReference type="OrthoDB" id="5464689at2"/>
<feature type="domain" description="HTH araC/xylS-type" evidence="5">
    <location>
        <begin position="229"/>
        <end position="306"/>
    </location>
</feature>
<evidence type="ECO:0000259" key="5">
    <source>
        <dbReference type="PROSITE" id="PS01124"/>
    </source>
</evidence>
<keyword evidence="2" id="KW-0238">DNA-binding</keyword>
<dbReference type="SMART" id="SM00342">
    <property type="entry name" value="HTH_ARAC"/>
    <property type="match status" value="1"/>
</dbReference>
<protein>
    <recommendedName>
        <fullName evidence="5">HTH araC/xylS-type domain-containing protein</fullName>
    </recommendedName>
</protein>
<organism evidence="6 7">
    <name type="scientific">Actinoplanes awajinensis subsp. mycoplanecinus</name>
    <dbReference type="NCBI Taxonomy" id="135947"/>
    <lineage>
        <taxon>Bacteria</taxon>
        <taxon>Bacillati</taxon>
        <taxon>Actinomycetota</taxon>
        <taxon>Actinomycetes</taxon>
        <taxon>Micromonosporales</taxon>
        <taxon>Micromonosporaceae</taxon>
        <taxon>Actinoplanes</taxon>
    </lineage>
</organism>
<dbReference type="GO" id="GO:0003700">
    <property type="term" value="F:DNA-binding transcription factor activity"/>
    <property type="evidence" value="ECO:0007669"/>
    <property type="project" value="InterPro"/>
</dbReference>
<feature type="region of interest" description="Disordered" evidence="4">
    <location>
        <begin position="387"/>
        <end position="421"/>
    </location>
</feature>
<evidence type="ECO:0000256" key="1">
    <source>
        <dbReference type="ARBA" id="ARBA00023015"/>
    </source>
</evidence>
<evidence type="ECO:0000313" key="6">
    <source>
        <dbReference type="EMBL" id="KUL41997.1"/>
    </source>
</evidence>
<dbReference type="SUPFAM" id="SSF46689">
    <property type="entry name" value="Homeodomain-like"/>
    <property type="match status" value="1"/>
</dbReference>
<dbReference type="PROSITE" id="PS01124">
    <property type="entry name" value="HTH_ARAC_FAMILY_2"/>
    <property type="match status" value="1"/>
</dbReference>